<accession>A0A8S0SST0</accession>
<proteinExistence type="predicted"/>
<evidence type="ECO:0000256" key="1">
    <source>
        <dbReference type="SAM" id="MobiDB-lite"/>
    </source>
</evidence>
<reference evidence="2 3" key="1">
    <citation type="submission" date="2019-12" db="EMBL/GenBank/DDBJ databases">
        <authorList>
            <person name="Alioto T."/>
            <person name="Alioto T."/>
            <person name="Gomez Garrido J."/>
        </authorList>
    </citation>
    <scope>NUCLEOTIDE SEQUENCE [LARGE SCALE GENOMIC DNA]</scope>
</reference>
<dbReference type="AlphaFoldDB" id="A0A8S0SST0"/>
<evidence type="ECO:0000313" key="3">
    <source>
        <dbReference type="Proteomes" id="UP000594638"/>
    </source>
</evidence>
<feature type="region of interest" description="Disordered" evidence="1">
    <location>
        <begin position="1"/>
        <end position="40"/>
    </location>
</feature>
<gene>
    <name evidence="2" type="ORF">OLEA9_A035948</name>
</gene>
<evidence type="ECO:0000313" key="2">
    <source>
        <dbReference type="EMBL" id="CAA2995460.1"/>
    </source>
</evidence>
<dbReference type="Proteomes" id="UP000594638">
    <property type="component" value="Unassembled WGS sequence"/>
</dbReference>
<comment type="caution">
    <text evidence="2">The sequence shown here is derived from an EMBL/GenBank/DDBJ whole genome shotgun (WGS) entry which is preliminary data.</text>
</comment>
<protein>
    <submittedName>
        <fullName evidence="2">Uncharacterized protein</fullName>
    </submittedName>
</protein>
<name>A0A8S0SST0_OLEEU</name>
<keyword evidence="3" id="KW-1185">Reference proteome</keyword>
<dbReference type="Gramene" id="OE9A035948T1">
    <property type="protein sequence ID" value="OE9A035948C1"/>
    <property type="gene ID" value="OE9A035948"/>
</dbReference>
<sequence>MTHKSQAGHLGFQGSVPMPQKVAADSNNVSEKVAGEPSLLPTVGSSRVVPDIPASRMNPSANMIVKRMVDNENLIRPTVENGNTTLLVGQLYWWTLDLLLMFQ</sequence>
<organism evidence="2 3">
    <name type="scientific">Olea europaea subsp. europaea</name>
    <dbReference type="NCBI Taxonomy" id="158383"/>
    <lineage>
        <taxon>Eukaryota</taxon>
        <taxon>Viridiplantae</taxon>
        <taxon>Streptophyta</taxon>
        <taxon>Embryophyta</taxon>
        <taxon>Tracheophyta</taxon>
        <taxon>Spermatophyta</taxon>
        <taxon>Magnoliopsida</taxon>
        <taxon>eudicotyledons</taxon>
        <taxon>Gunneridae</taxon>
        <taxon>Pentapetalae</taxon>
        <taxon>asterids</taxon>
        <taxon>lamiids</taxon>
        <taxon>Lamiales</taxon>
        <taxon>Oleaceae</taxon>
        <taxon>Oleeae</taxon>
        <taxon>Olea</taxon>
    </lineage>
</organism>
<dbReference type="OrthoDB" id="439808at2759"/>
<dbReference type="EMBL" id="CACTIH010005501">
    <property type="protein sequence ID" value="CAA2995460.1"/>
    <property type="molecule type" value="Genomic_DNA"/>
</dbReference>